<dbReference type="Proteomes" id="UP000537130">
    <property type="component" value="Unassembled WGS sequence"/>
</dbReference>
<protein>
    <submittedName>
        <fullName evidence="2">NAD(P)-dependent dehydrogenase (Short-subunit alcohol dehydrogenase family)</fullName>
    </submittedName>
</protein>
<reference evidence="2 3" key="1">
    <citation type="submission" date="2020-08" db="EMBL/GenBank/DDBJ databases">
        <title>Genomic Encyclopedia of Type Strains, Phase III (KMG-III): the genomes of soil and plant-associated and newly described type strains.</title>
        <authorList>
            <person name="Whitman W."/>
        </authorList>
    </citation>
    <scope>NUCLEOTIDE SEQUENCE [LARGE SCALE GENOMIC DNA]</scope>
    <source>
        <strain evidence="2 3">CECT 8654</strain>
    </source>
</reference>
<dbReference type="RefSeq" id="WP_183411058.1">
    <property type="nucleotide sequence ID" value="NZ_JACHWY010000003.1"/>
</dbReference>
<dbReference type="AlphaFoldDB" id="A0A7W4W698"/>
<dbReference type="Pfam" id="PF13561">
    <property type="entry name" value="adh_short_C2"/>
    <property type="match status" value="1"/>
</dbReference>
<dbReference type="GO" id="GO:0016616">
    <property type="term" value="F:oxidoreductase activity, acting on the CH-OH group of donors, NAD or NADP as acceptor"/>
    <property type="evidence" value="ECO:0007669"/>
    <property type="project" value="TreeGrafter"/>
</dbReference>
<gene>
    <name evidence="2" type="ORF">FHR99_002540</name>
</gene>
<dbReference type="CDD" id="cd05233">
    <property type="entry name" value="SDR_c"/>
    <property type="match status" value="1"/>
</dbReference>
<dbReference type="PRINTS" id="PR00081">
    <property type="entry name" value="GDHRDH"/>
</dbReference>
<accession>A0A7W4W698</accession>
<evidence type="ECO:0000313" key="2">
    <source>
        <dbReference type="EMBL" id="MBB3048266.1"/>
    </source>
</evidence>
<evidence type="ECO:0000313" key="3">
    <source>
        <dbReference type="Proteomes" id="UP000537130"/>
    </source>
</evidence>
<dbReference type="InterPro" id="IPR036291">
    <property type="entry name" value="NAD(P)-bd_dom_sf"/>
</dbReference>
<keyword evidence="3" id="KW-1185">Reference proteome</keyword>
<dbReference type="PANTHER" id="PTHR42760:SF132">
    <property type="entry name" value="SHORT-CHAIN DEHYDROGENASE_REDUCTASE FAMILY PROTEIN"/>
    <property type="match status" value="1"/>
</dbReference>
<dbReference type="EMBL" id="JACHWY010000003">
    <property type="protein sequence ID" value="MBB3048266.1"/>
    <property type="molecule type" value="Genomic_DNA"/>
</dbReference>
<dbReference type="FunFam" id="3.40.50.720:FF:000084">
    <property type="entry name" value="Short-chain dehydrogenase reductase"/>
    <property type="match status" value="1"/>
</dbReference>
<dbReference type="Gene3D" id="3.40.50.720">
    <property type="entry name" value="NAD(P)-binding Rossmann-like Domain"/>
    <property type="match status" value="1"/>
</dbReference>
<dbReference type="PANTHER" id="PTHR42760">
    <property type="entry name" value="SHORT-CHAIN DEHYDROGENASES/REDUCTASES FAMILY MEMBER"/>
    <property type="match status" value="1"/>
</dbReference>
<sequence>MFKGISFDYTGATVLITGGSNGIGLACAKAYRDAGAEVILTGRRPKAEDYDHDLSGFIYTPLDVSDRSALIDLANSLDTLDILINNAGGTQADEWEHDGFDQSLAINLNSAFHLSTACRPLLEASEWEGGASIIGIASMTSYFGSAWTPAYGPAKAGIVQLMKTFGHNWGQYGIRANAVAAGLTRTNLVAPVIEHMPDMVDETLTRQGIKRLGEAEDIAAAVLFLTSPAASWITGQTLPVDGGFTVGM</sequence>
<proteinExistence type="inferred from homology"/>
<dbReference type="PROSITE" id="PS51257">
    <property type="entry name" value="PROKAR_LIPOPROTEIN"/>
    <property type="match status" value="1"/>
</dbReference>
<comment type="similarity">
    <text evidence="1">Belongs to the short-chain dehydrogenases/reductases (SDR) family.</text>
</comment>
<dbReference type="SUPFAM" id="SSF51735">
    <property type="entry name" value="NAD(P)-binding Rossmann-fold domains"/>
    <property type="match status" value="1"/>
</dbReference>
<dbReference type="InterPro" id="IPR002347">
    <property type="entry name" value="SDR_fam"/>
</dbReference>
<name>A0A7W4W698_9GAMM</name>
<comment type="caution">
    <text evidence="2">The sequence shown here is derived from an EMBL/GenBank/DDBJ whole genome shotgun (WGS) entry which is preliminary data.</text>
</comment>
<organism evidence="2 3">
    <name type="scientific">Litorivivens lipolytica</name>
    <dbReference type="NCBI Taxonomy" id="1524264"/>
    <lineage>
        <taxon>Bacteria</taxon>
        <taxon>Pseudomonadati</taxon>
        <taxon>Pseudomonadota</taxon>
        <taxon>Gammaproteobacteria</taxon>
        <taxon>Litorivivens</taxon>
    </lineage>
</organism>
<evidence type="ECO:0000256" key="1">
    <source>
        <dbReference type="ARBA" id="ARBA00006484"/>
    </source>
</evidence>